<organism evidence="1 2">
    <name type="scientific">Stigmatella aurantiaca (strain DW4/3-1)</name>
    <dbReference type="NCBI Taxonomy" id="378806"/>
    <lineage>
        <taxon>Bacteria</taxon>
        <taxon>Pseudomonadati</taxon>
        <taxon>Myxococcota</taxon>
        <taxon>Myxococcia</taxon>
        <taxon>Myxococcales</taxon>
        <taxon>Cystobacterineae</taxon>
        <taxon>Archangiaceae</taxon>
        <taxon>Stigmatella</taxon>
    </lineage>
</organism>
<dbReference type="EMBL" id="CP002271">
    <property type="protein sequence ID" value="ADO72946.1"/>
    <property type="molecule type" value="Genomic_DNA"/>
</dbReference>
<name>E3FJT4_STIAD</name>
<evidence type="ECO:0000313" key="1">
    <source>
        <dbReference type="EMBL" id="ADO72946.1"/>
    </source>
</evidence>
<reference evidence="1 2" key="1">
    <citation type="journal article" date="2011" name="Mol. Biol. Evol.">
        <title>Comparative genomic analysis of fruiting body formation in Myxococcales.</title>
        <authorList>
            <person name="Huntley S."/>
            <person name="Hamann N."/>
            <person name="Wegener-Feldbrugge S."/>
            <person name="Treuner-Lange A."/>
            <person name="Kube M."/>
            <person name="Reinhardt R."/>
            <person name="Klages S."/>
            <person name="Muller R."/>
            <person name="Ronning C.M."/>
            <person name="Nierman W.C."/>
            <person name="Sogaard-Andersen L."/>
        </authorList>
    </citation>
    <scope>NUCLEOTIDE SEQUENCE [LARGE SCALE GENOMIC DNA]</scope>
    <source>
        <strain evidence="1 2">DW4/3-1</strain>
    </source>
</reference>
<dbReference type="HOGENOM" id="CLU_2902084_0_0_7"/>
<sequence length="62" mass="6847">MIPSGIHFRCGCTHSASPWADRHPGANGPGHFRCPSICCVRHHPTNQGLWFTRSRPVQGGRI</sequence>
<accession>E3FJT4</accession>
<evidence type="ECO:0000313" key="2">
    <source>
        <dbReference type="Proteomes" id="UP000001351"/>
    </source>
</evidence>
<keyword evidence="2" id="KW-1185">Reference proteome</keyword>
<proteinExistence type="predicted"/>
<protein>
    <submittedName>
        <fullName evidence="1">Uncharacterized protein</fullName>
    </submittedName>
</protein>
<dbReference type="AlphaFoldDB" id="E3FJT4"/>
<gene>
    <name evidence="1" type="ordered locus">STAUR_5174</name>
</gene>
<dbReference type="KEGG" id="sur:STAUR_5174"/>
<dbReference type="STRING" id="378806.STAUR_5174"/>
<dbReference type="Proteomes" id="UP000001351">
    <property type="component" value="Chromosome"/>
</dbReference>